<evidence type="ECO:0000256" key="1">
    <source>
        <dbReference type="ARBA" id="ARBA00010641"/>
    </source>
</evidence>
<evidence type="ECO:0000256" key="3">
    <source>
        <dbReference type="ARBA" id="ARBA00023082"/>
    </source>
</evidence>
<evidence type="ECO:0000259" key="5">
    <source>
        <dbReference type="Pfam" id="PF04542"/>
    </source>
</evidence>
<dbReference type="GO" id="GO:0006352">
    <property type="term" value="P:DNA-templated transcription initiation"/>
    <property type="evidence" value="ECO:0007669"/>
    <property type="project" value="InterPro"/>
</dbReference>
<dbReference type="InterPro" id="IPR013324">
    <property type="entry name" value="RNA_pol_sigma_r3/r4-like"/>
</dbReference>
<keyword evidence="2" id="KW-0805">Transcription regulation</keyword>
<name>A0A367GMB0_9SPHI</name>
<dbReference type="SUPFAM" id="SSF88946">
    <property type="entry name" value="Sigma2 domain of RNA polymerase sigma factors"/>
    <property type="match status" value="1"/>
</dbReference>
<dbReference type="InterPro" id="IPR007627">
    <property type="entry name" value="RNA_pol_sigma70_r2"/>
</dbReference>
<dbReference type="InterPro" id="IPR013249">
    <property type="entry name" value="RNA_pol_sigma70_r4_t2"/>
</dbReference>
<evidence type="ECO:0000313" key="8">
    <source>
        <dbReference type="Proteomes" id="UP000253209"/>
    </source>
</evidence>
<dbReference type="GO" id="GO:0003677">
    <property type="term" value="F:DNA binding"/>
    <property type="evidence" value="ECO:0007669"/>
    <property type="project" value="InterPro"/>
</dbReference>
<dbReference type="Pfam" id="PF08281">
    <property type="entry name" value="Sigma70_r4_2"/>
    <property type="match status" value="1"/>
</dbReference>
<dbReference type="EMBL" id="QGDC01000009">
    <property type="protein sequence ID" value="RCH53833.1"/>
    <property type="molecule type" value="Genomic_DNA"/>
</dbReference>
<dbReference type="InterPro" id="IPR013325">
    <property type="entry name" value="RNA_pol_sigma_r2"/>
</dbReference>
<dbReference type="NCBIfam" id="TIGR02937">
    <property type="entry name" value="sigma70-ECF"/>
    <property type="match status" value="1"/>
</dbReference>
<keyword evidence="8" id="KW-1185">Reference proteome</keyword>
<accession>A0A367GMB0</accession>
<dbReference type="InterPro" id="IPR000792">
    <property type="entry name" value="Tscrpt_reg_LuxR_C"/>
</dbReference>
<comment type="similarity">
    <text evidence="1">Belongs to the sigma-70 factor family. ECF subfamily.</text>
</comment>
<dbReference type="PRINTS" id="PR00038">
    <property type="entry name" value="HTHLUXR"/>
</dbReference>
<protein>
    <submittedName>
        <fullName evidence="7">RNA polymerase sigma-70 factor</fullName>
    </submittedName>
</protein>
<sequence length="232" mass="27156">MSEKLTSPPQSPTKYFNCKYYNTFYIYTLQLYHVKVPGILNNQVSDSDLINQLVSGDEASFTVIYNRYSAKVYRLAFRFLKDEDQSEEIVQEVFINLWLSRDKLTPDGNLWLYLYVIAKRLSLNALRQVYRSSDLSEKLLKHISIEDNHTEEDVLAHDLEVFTEKIIQQLPKQQQLVYKLSRVDGLSHKEIAEQLHISQNTVKNHMVSALKTLKDQLKQSEFVFLIALLFCK</sequence>
<dbReference type="Proteomes" id="UP000253209">
    <property type="component" value="Unassembled WGS sequence"/>
</dbReference>
<dbReference type="Gene3D" id="1.10.10.10">
    <property type="entry name" value="Winged helix-like DNA-binding domain superfamily/Winged helix DNA-binding domain"/>
    <property type="match status" value="1"/>
</dbReference>
<dbReference type="InterPro" id="IPR014327">
    <property type="entry name" value="RNA_pol_sigma70_bacteroid"/>
</dbReference>
<evidence type="ECO:0000256" key="2">
    <source>
        <dbReference type="ARBA" id="ARBA00023015"/>
    </source>
</evidence>
<dbReference type="GO" id="GO:0016987">
    <property type="term" value="F:sigma factor activity"/>
    <property type="evidence" value="ECO:0007669"/>
    <property type="project" value="UniProtKB-KW"/>
</dbReference>
<gene>
    <name evidence="7" type="ORF">DJ568_14910</name>
</gene>
<keyword evidence="4" id="KW-0804">Transcription</keyword>
<dbReference type="InterPro" id="IPR039425">
    <property type="entry name" value="RNA_pol_sigma-70-like"/>
</dbReference>
<dbReference type="PANTHER" id="PTHR43133:SF46">
    <property type="entry name" value="RNA POLYMERASE SIGMA-70 FACTOR ECF SUBFAMILY"/>
    <property type="match status" value="1"/>
</dbReference>
<dbReference type="PANTHER" id="PTHR43133">
    <property type="entry name" value="RNA POLYMERASE ECF-TYPE SIGMA FACTO"/>
    <property type="match status" value="1"/>
</dbReference>
<dbReference type="InterPro" id="IPR014284">
    <property type="entry name" value="RNA_pol_sigma-70_dom"/>
</dbReference>
<feature type="domain" description="RNA polymerase sigma factor 70 region 4 type 2" evidence="6">
    <location>
        <begin position="165"/>
        <end position="213"/>
    </location>
</feature>
<dbReference type="CDD" id="cd06171">
    <property type="entry name" value="Sigma70_r4"/>
    <property type="match status" value="1"/>
</dbReference>
<dbReference type="SUPFAM" id="SSF88659">
    <property type="entry name" value="Sigma3 and sigma4 domains of RNA polymerase sigma factors"/>
    <property type="match status" value="1"/>
</dbReference>
<dbReference type="AlphaFoldDB" id="A0A367GMB0"/>
<comment type="caution">
    <text evidence="7">The sequence shown here is derived from an EMBL/GenBank/DDBJ whole genome shotgun (WGS) entry which is preliminary data.</text>
</comment>
<feature type="domain" description="RNA polymerase sigma-70 region 2" evidence="5">
    <location>
        <begin position="64"/>
        <end position="128"/>
    </location>
</feature>
<organism evidence="7 8">
    <name type="scientific">Mucilaginibacter hurinus</name>
    <dbReference type="NCBI Taxonomy" id="2201324"/>
    <lineage>
        <taxon>Bacteria</taxon>
        <taxon>Pseudomonadati</taxon>
        <taxon>Bacteroidota</taxon>
        <taxon>Sphingobacteriia</taxon>
        <taxon>Sphingobacteriales</taxon>
        <taxon>Sphingobacteriaceae</taxon>
        <taxon>Mucilaginibacter</taxon>
    </lineage>
</organism>
<evidence type="ECO:0000259" key="6">
    <source>
        <dbReference type="Pfam" id="PF08281"/>
    </source>
</evidence>
<evidence type="ECO:0000313" key="7">
    <source>
        <dbReference type="EMBL" id="RCH53833.1"/>
    </source>
</evidence>
<keyword evidence="3" id="KW-0731">Sigma factor</keyword>
<dbReference type="Gene3D" id="1.10.1740.10">
    <property type="match status" value="1"/>
</dbReference>
<dbReference type="Pfam" id="PF04542">
    <property type="entry name" value="Sigma70_r2"/>
    <property type="match status" value="1"/>
</dbReference>
<dbReference type="InterPro" id="IPR036388">
    <property type="entry name" value="WH-like_DNA-bd_sf"/>
</dbReference>
<dbReference type="NCBIfam" id="TIGR02985">
    <property type="entry name" value="Sig70_bacteroi1"/>
    <property type="match status" value="1"/>
</dbReference>
<reference evidence="7 8" key="1">
    <citation type="submission" date="2018-05" db="EMBL/GenBank/DDBJ databases">
        <title>Mucilaginibacter hurinus sp. nov., isolated from briquette warehouse soil.</title>
        <authorList>
            <person name="Choi L."/>
        </authorList>
    </citation>
    <scope>NUCLEOTIDE SEQUENCE [LARGE SCALE GENOMIC DNA]</scope>
    <source>
        <strain evidence="7 8">ZR32</strain>
    </source>
</reference>
<evidence type="ECO:0000256" key="4">
    <source>
        <dbReference type="ARBA" id="ARBA00023163"/>
    </source>
</evidence>
<proteinExistence type="inferred from homology"/>